<dbReference type="Proteomes" id="UP000249590">
    <property type="component" value="Unassembled WGS sequence"/>
</dbReference>
<dbReference type="OrthoDB" id="6116224at2"/>
<dbReference type="SUPFAM" id="SSF53448">
    <property type="entry name" value="Nucleotide-diphospho-sugar transferases"/>
    <property type="match status" value="1"/>
</dbReference>
<keyword evidence="3" id="KW-1185">Reference proteome</keyword>
<dbReference type="PANTHER" id="PTHR43685:SF2">
    <property type="entry name" value="GLYCOSYLTRANSFERASE 2-LIKE DOMAIN-CONTAINING PROTEIN"/>
    <property type="match status" value="1"/>
</dbReference>
<dbReference type="EMBL" id="QHHQ01000001">
    <property type="protein sequence ID" value="RAI03058.1"/>
    <property type="molecule type" value="Genomic_DNA"/>
</dbReference>
<gene>
    <name evidence="2" type="ORF">DLJ53_00520</name>
</gene>
<dbReference type="PANTHER" id="PTHR43685">
    <property type="entry name" value="GLYCOSYLTRANSFERASE"/>
    <property type="match status" value="1"/>
</dbReference>
<reference evidence="2 3" key="1">
    <citation type="submission" date="2018-05" db="EMBL/GenBank/DDBJ databases">
        <title>Acuticoccus sediminis sp. nov., isolated from deep-sea sediment of Indian Ocean.</title>
        <authorList>
            <person name="Liu X."/>
            <person name="Lai Q."/>
            <person name="Du Y."/>
            <person name="Sun F."/>
            <person name="Zhang X."/>
            <person name="Wang S."/>
            <person name="Shao Z."/>
        </authorList>
    </citation>
    <scope>NUCLEOTIDE SEQUENCE [LARGE SCALE GENOMIC DNA]</scope>
    <source>
        <strain evidence="2 3">PTG4-2</strain>
    </source>
</reference>
<evidence type="ECO:0000313" key="2">
    <source>
        <dbReference type="EMBL" id="RAI03058.1"/>
    </source>
</evidence>
<dbReference type="CDD" id="cd00761">
    <property type="entry name" value="Glyco_tranf_GTA_type"/>
    <property type="match status" value="1"/>
</dbReference>
<name>A0A8B2NS61_9HYPH</name>
<dbReference type="AlphaFoldDB" id="A0A8B2NS61"/>
<dbReference type="InterPro" id="IPR001173">
    <property type="entry name" value="Glyco_trans_2-like"/>
</dbReference>
<dbReference type="RefSeq" id="WP_111341367.1">
    <property type="nucleotide sequence ID" value="NZ_QHHQ01000001.1"/>
</dbReference>
<dbReference type="Pfam" id="PF00535">
    <property type="entry name" value="Glycos_transf_2"/>
    <property type="match status" value="1"/>
</dbReference>
<proteinExistence type="predicted"/>
<accession>A0A8B2NS61</accession>
<feature type="domain" description="Glycosyltransferase 2-like" evidence="1">
    <location>
        <begin position="4"/>
        <end position="127"/>
    </location>
</feature>
<comment type="caution">
    <text evidence="2">The sequence shown here is derived from an EMBL/GenBank/DDBJ whole genome shotgun (WGS) entry which is preliminary data.</text>
</comment>
<protein>
    <recommendedName>
        <fullName evidence="1">Glycosyltransferase 2-like domain-containing protein</fullName>
    </recommendedName>
</protein>
<evidence type="ECO:0000313" key="3">
    <source>
        <dbReference type="Proteomes" id="UP000249590"/>
    </source>
</evidence>
<dbReference type="InterPro" id="IPR029044">
    <property type="entry name" value="Nucleotide-diphossugar_trans"/>
</dbReference>
<dbReference type="Gene3D" id="3.90.550.10">
    <property type="entry name" value="Spore Coat Polysaccharide Biosynthesis Protein SpsA, Chain A"/>
    <property type="match status" value="1"/>
</dbReference>
<sequence length="309" mass="33364">MRLTIFIPTRNRPEPLARALASLERLTVPPDCEIDVLVADNAAEPNAAPVVDAAALPFSYRTVHAGTPGVASVRNFGIAAAEGELIAFLDDDCEAEPGWIAARVATLRATGADAAFGPRLAKIDGPATPDAALIASTYARDLDLPDGTDVTDRNAYLPLPGSVFVAARCLTDRPGPFDLRLDSIGAEDVLLFRQLQLEGRRFVWSPGGRVTEYIPVSRANARFVMTRRYVAGQHRCMVPMMLVPPRRGEMLEHMAKGAAATAVVGPIALAGRLATGRWPRRATGLLMSGLGKLTWWRKDRPALYGHSHR</sequence>
<dbReference type="InterPro" id="IPR050834">
    <property type="entry name" value="Glycosyltransf_2"/>
</dbReference>
<organism evidence="2 3">
    <name type="scientific">Acuticoccus sediminis</name>
    <dbReference type="NCBI Taxonomy" id="2184697"/>
    <lineage>
        <taxon>Bacteria</taxon>
        <taxon>Pseudomonadati</taxon>
        <taxon>Pseudomonadota</taxon>
        <taxon>Alphaproteobacteria</taxon>
        <taxon>Hyphomicrobiales</taxon>
        <taxon>Amorphaceae</taxon>
        <taxon>Acuticoccus</taxon>
    </lineage>
</organism>
<evidence type="ECO:0000259" key="1">
    <source>
        <dbReference type="Pfam" id="PF00535"/>
    </source>
</evidence>